<reference evidence="2" key="1">
    <citation type="submission" date="2016-10" db="EMBL/GenBank/DDBJ databases">
        <authorList>
            <person name="Varghese N."/>
            <person name="Submissions S."/>
        </authorList>
    </citation>
    <scope>NUCLEOTIDE SEQUENCE [LARGE SCALE GENOMIC DNA]</scope>
    <source>
        <strain evidence="2">DSM 44796</strain>
    </source>
</reference>
<gene>
    <name evidence="1" type="ORF">SAMN04488074_13652</name>
</gene>
<dbReference type="EMBL" id="FNET01000036">
    <property type="protein sequence ID" value="SDN14828.1"/>
    <property type="molecule type" value="Genomic_DNA"/>
</dbReference>
<proteinExistence type="predicted"/>
<dbReference type="Proteomes" id="UP000199682">
    <property type="component" value="Unassembled WGS sequence"/>
</dbReference>
<dbReference type="AlphaFoldDB" id="A0A1G9Z0C8"/>
<accession>A0A1G9Z0C8</accession>
<sequence>MDTTSADRCAHERDVRISIERSLAAQHRASHVAELAAALNRDDLQRQCQAECGDASPFRDVVLAPAAVAEQDAVEALRPHRFGDELVDAAGSIGRGVRRLLGLGAA</sequence>
<organism evidence="1 2">
    <name type="scientific">Lentzea albidocapillata subsp. violacea</name>
    <dbReference type="NCBI Taxonomy" id="128104"/>
    <lineage>
        <taxon>Bacteria</taxon>
        <taxon>Bacillati</taxon>
        <taxon>Actinomycetota</taxon>
        <taxon>Actinomycetes</taxon>
        <taxon>Pseudonocardiales</taxon>
        <taxon>Pseudonocardiaceae</taxon>
        <taxon>Lentzea</taxon>
    </lineage>
</organism>
<evidence type="ECO:0000313" key="1">
    <source>
        <dbReference type="EMBL" id="SDN14828.1"/>
    </source>
</evidence>
<name>A0A1G9Z0C8_9PSEU</name>
<dbReference type="RefSeq" id="WP_090015147.1">
    <property type="nucleotide sequence ID" value="NZ_FNET01000036.1"/>
</dbReference>
<evidence type="ECO:0000313" key="2">
    <source>
        <dbReference type="Proteomes" id="UP000199682"/>
    </source>
</evidence>
<protein>
    <submittedName>
        <fullName evidence="1">Uncharacterized protein</fullName>
    </submittedName>
</protein>